<protein>
    <submittedName>
        <fullName evidence="2">Zinc chelation protein SecC</fullName>
    </submittedName>
</protein>
<dbReference type="Pfam" id="PF02810">
    <property type="entry name" value="SEC-C"/>
    <property type="match status" value="1"/>
</dbReference>
<dbReference type="EMBL" id="VOLR01000004">
    <property type="protein sequence ID" value="TWX62150.1"/>
    <property type="molecule type" value="Genomic_DNA"/>
</dbReference>
<dbReference type="EMBL" id="VOLQ01000004">
    <property type="protein sequence ID" value="TWX70552.1"/>
    <property type="molecule type" value="Genomic_DNA"/>
</dbReference>
<dbReference type="Gene3D" id="3.10.450.50">
    <property type="match status" value="1"/>
</dbReference>
<dbReference type="InterPro" id="IPR026368">
    <property type="entry name" value="SWIM_PBPRA1643"/>
</dbReference>
<evidence type="ECO:0000313" key="2">
    <source>
        <dbReference type="EMBL" id="TWX70552.1"/>
    </source>
</evidence>
<organism evidence="2 4">
    <name type="scientific">Colwellia hornerae</name>
    <dbReference type="NCBI Taxonomy" id="89402"/>
    <lineage>
        <taxon>Bacteria</taxon>
        <taxon>Pseudomonadati</taxon>
        <taxon>Pseudomonadota</taxon>
        <taxon>Gammaproteobacteria</taxon>
        <taxon>Alteromonadales</taxon>
        <taxon>Colwelliaceae</taxon>
        <taxon>Colwellia</taxon>
    </lineage>
</organism>
<dbReference type="RefSeq" id="WP_146798260.1">
    <property type="nucleotide sequence ID" value="NZ_VOLP01000005.1"/>
</dbReference>
<dbReference type="Proteomes" id="UP000321525">
    <property type="component" value="Unassembled WGS sequence"/>
</dbReference>
<gene>
    <name evidence="1" type="ORF">ESZ26_04050</name>
    <name evidence="2" type="ORF">ESZ27_03305</name>
</gene>
<comment type="caution">
    <text evidence="2">The sequence shown here is derived from an EMBL/GenBank/DDBJ whole genome shotgun (WGS) entry which is preliminary data.</text>
</comment>
<dbReference type="NCBIfam" id="TIGR04102">
    <property type="entry name" value="SWIM_PBPRA1643"/>
    <property type="match status" value="1"/>
</dbReference>
<keyword evidence="3" id="KW-1185">Reference proteome</keyword>
<dbReference type="OrthoDB" id="570299at2"/>
<dbReference type="SUPFAM" id="SSF103642">
    <property type="entry name" value="Sec-C motif"/>
    <property type="match status" value="1"/>
</dbReference>
<evidence type="ECO:0000313" key="4">
    <source>
        <dbReference type="Proteomes" id="UP000321917"/>
    </source>
</evidence>
<sequence>MSKFFYRGTPDVMGTHGSAGYKPNRGVKLGSAAKPLTLVVASKEREQEIAAIVTEHNFIANIEVNVDAKENIVELDAALNVPKTQRFDKTPNRNDPCVCGSTKKYKKCCG</sequence>
<dbReference type="InterPro" id="IPR004027">
    <property type="entry name" value="SEC_C_motif"/>
</dbReference>
<accession>A0A5C6QPP8</accession>
<evidence type="ECO:0000313" key="1">
    <source>
        <dbReference type="EMBL" id="TWX62150.1"/>
    </source>
</evidence>
<reference evidence="2 4" key="1">
    <citation type="submission" date="2019-07" db="EMBL/GenBank/DDBJ databases">
        <title>Genomes of sea-ice associated Colwellia species.</title>
        <authorList>
            <person name="Bowman J.P."/>
        </authorList>
    </citation>
    <scope>NUCLEOTIDE SEQUENCE [LARGE SCALE GENOMIC DNA]</scope>
    <source>
        <strain evidence="1 3">ACAM 607</strain>
        <strain evidence="2 4">IC036</strain>
    </source>
</reference>
<proteinExistence type="predicted"/>
<name>A0A5C6QPP8_9GAMM</name>
<evidence type="ECO:0000313" key="3">
    <source>
        <dbReference type="Proteomes" id="UP000321525"/>
    </source>
</evidence>
<dbReference type="Proteomes" id="UP000321917">
    <property type="component" value="Unassembled WGS sequence"/>
</dbReference>
<dbReference type="AlphaFoldDB" id="A0A5C6QPP8"/>